<name>A0AAN8SAT8_POLSC</name>
<dbReference type="Gene3D" id="3.30.70.3490">
    <property type="match status" value="1"/>
</dbReference>
<dbReference type="PROSITE" id="PS01013">
    <property type="entry name" value="OSBP"/>
    <property type="match status" value="1"/>
</dbReference>
<dbReference type="FunFam" id="1.10.287.2720:FF:000001">
    <property type="entry name" value="Oxysterol-binding OBPalpha"/>
    <property type="match status" value="1"/>
</dbReference>
<sequence length="530" mass="60280">MGRFSVRVKPQNVFVELQYIKYIRFYVRNGVKGPTTAQVSNVPGTSRKTIPGSQSPPMRTDGSVDYDALYEEDDDQNDISMENHGSMITHLLSQVKIGMDLTKVVLPTFILETRSLLEMYADYFAHPDMFVSIADKKTPRERMVQVVKWYMSAYHAGRKSSVAKKPYNPILGEVFQCHWDIPGSTDPADDIPVANGPLPWCKRGQLAFIAEQVSHHPPISAFYAECVSKKICFEAFVYTKSKFLGLSVGVHNIGHGTVHVLDFKEDYVVTFPSGYGRSILTTPWIELGGTVSIACKKSGYNATVEFHTKPFYGGKKHRITGEIYGPSERKPFITIAGEWNGVMEAKNADTGKSEVFVDVLKTPVTKKTVQSVFEQSENESRNLWKEVTAGLRLNDIDKATMAKTVLEQKQRDEAKKRKERGTIWETKLFVEKSEGDWCYRKPLMDRLEDLNYTSSGRENISRSSIINQQDLCVIRFYIPLNYKLLCAVVLWLAILCFKMLRKQTRLEHEKVFFEKGLGDGFHVEKGREKE</sequence>
<keyword evidence="3" id="KW-0813">Transport</keyword>
<feature type="region of interest" description="Disordered" evidence="4">
    <location>
        <begin position="36"/>
        <end position="61"/>
    </location>
</feature>
<dbReference type="InterPro" id="IPR000648">
    <property type="entry name" value="Oxysterol-bd"/>
</dbReference>
<evidence type="ECO:0000313" key="6">
    <source>
        <dbReference type="EMBL" id="KAK6642903.1"/>
    </source>
</evidence>
<dbReference type="Gene3D" id="1.10.287.2720">
    <property type="match status" value="1"/>
</dbReference>
<dbReference type="AlphaFoldDB" id="A0AAN8SAT8"/>
<dbReference type="FunFam" id="3.30.70.3490:FF:000001">
    <property type="entry name" value="Oxysterol-binding protein"/>
    <property type="match status" value="1"/>
</dbReference>
<dbReference type="FunFam" id="2.40.160.120:FF:000014">
    <property type="entry name" value="Oxysterol-binding protein"/>
    <property type="match status" value="1"/>
</dbReference>
<evidence type="ECO:0000256" key="4">
    <source>
        <dbReference type="SAM" id="MobiDB-lite"/>
    </source>
</evidence>
<dbReference type="Gene3D" id="2.40.160.120">
    <property type="match status" value="1"/>
</dbReference>
<dbReference type="InterPro" id="IPR037239">
    <property type="entry name" value="OSBP_sf"/>
</dbReference>
<keyword evidence="5" id="KW-1133">Transmembrane helix</keyword>
<dbReference type="InterPro" id="IPR018494">
    <property type="entry name" value="Oxysterol-bd_CS"/>
</dbReference>
<dbReference type="GO" id="GO:0016020">
    <property type="term" value="C:membrane"/>
    <property type="evidence" value="ECO:0007669"/>
    <property type="project" value="TreeGrafter"/>
</dbReference>
<dbReference type="PANTHER" id="PTHR10972:SF200">
    <property type="entry name" value="OXYSTEROL-BINDING PROTEIN-RELATED PROTEIN 9"/>
    <property type="match status" value="1"/>
</dbReference>
<evidence type="ECO:0000256" key="2">
    <source>
        <dbReference type="RuleBase" id="RU003844"/>
    </source>
</evidence>
<proteinExistence type="inferred from homology"/>
<dbReference type="GO" id="GO:0032934">
    <property type="term" value="F:sterol binding"/>
    <property type="evidence" value="ECO:0007669"/>
    <property type="project" value="TreeGrafter"/>
</dbReference>
<dbReference type="SUPFAM" id="SSF144000">
    <property type="entry name" value="Oxysterol-binding protein-like"/>
    <property type="match status" value="1"/>
</dbReference>
<keyword evidence="5" id="KW-0812">Transmembrane</keyword>
<evidence type="ECO:0000313" key="7">
    <source>
        <dbReference type="Proteomes" id="UP001372834"/>
    </source>
</evidence>
<dbReference type="PANTHER" id="PTHR10972">
    <property type="entry name" value="OXYSTEROL-BINDING PROTEIN-RELATED"/>
    <property type="match status" value="1"/>
</dbReference>
<feature type="compositionally biased region" description="Polar residues" evidence="4">
    <location>
        <begin position="36"/>
        <end position="57"/>
    </location>
</feature>
<gene>
    <name evidence="6" type="primary">OSBPL9</name>
    <name evidence="6" type="ORF">RUM43_004405</name>
</gene>
<organism evidence="6 7">
    <name type="scientific">Polyplax serrata</name>
    <name type="common">Common mouse louse</name>
    <dbReference type="NCBI Taxonomy" id="468196"/>
    <lineage>
        <taxon>Eukaryota</taxon>
        <taxon>Metazoa</taxon>
        <taxon>Ecdysozoa</taxon>
        <taxon>Arthropoda</taxon>
        <taxon>Hexapoda</taxon>
        <taxon>Insecta</taxon>
        <taxon>Pterygota</taxon>
        <taxon>Neoptera</taxon>
        <taxon>Paraneoptera</taxon>
        <taxon>Psocodea</taxon>
        <taxon>Troctomorpha</taxon>
        <taxon>Phthiraptera</taxon>
        <taxon>Anoplura</taxon>
        <taxon>Polyplacidae</taxon>
        <taxon>Polyplax</taxon>
    </lineage>
</organism>
<dbReference type="GO" id="GO:0005829">
    <property type="term" value="C:cytosol"/>
    <property type="evidence" value="ECO:0007669"/>
    <property type="project" value="TreeGrafter"/>
</dbReference>
<reference evidence="6 7" key="1">
    <citation type="submission" date="2023-10" db="EMBL/GenBank/DDBJ databases">
        <title>Genomes of two closely related lineages of the louse Polyplax serrata with different host specificities.</title>
        <authorList>
            <person name="Martinu J."/>
            <person name="Tarabai H."/>
            <person name="Stefka J."/>
            <person name="Hypsa V."/>
        </authorList>
    </citation>
    <scope>NUCLEOTIDE SEQUENCE [LARGE SCALE GENOMIC DNA]</scope>
    <source>
        <strain evidence="6">HR10_N</strain>
    </source>
</reference>
<accession>A0AAN8SAT8</accession>
<evidence type="ECO:0000256" key="5">
    <source>
        <dbReference type="SAM" id="Phobius"/>
    </source>
</evidence>
<dbReference type="Proteomes" id="UP001372834">
    <property type="component" value="Unassembled WGS sequence"/>
</dbReference>
<comment type="similarity">
    <text evidence="2">Belongs to the OSBP family.</text>
</comment>
<dbReference type="Pfam" id="PF01237">
    <property type="entry name" value="Oxysterol_BP"/>
    <property type="match status" value="1"/>
</dbReference>
<feature type="transmembrane region" description="Helical" evidence="5">
    <location>
        <begin position="480"/>
        <end position="500"/>
    </location>
</feature>
<evidence type="ECO:0000256" key="3">
    <source>
        <dbReference type="RuleBase" id="RU003845"/>
    </source>
</evidence>
<keyword evidence="1" id="KW-0446">Lipid-binding</keyword>
<dbReference type="GO" id="GO:0005794">
    <property type="term" value="C:Golgi apparatus"/>
    <property type="evidence" value="ECO:0007669"/>
    <property type="project" value="TreeGrafter"/>
</dbReference>
<keyword evidence="5" id="KW-0472">Membrane</keyword>
<keyword evidence="3" id="KW-0445">Lipid transport</keyword>
<dbReference type="EMBL" id="JAWJWE010000002">
    <property type="protein sequence ID" value="KAK6642903.1"/>
    <property type="molecule type" value="Genomic_DNA"/>
</dbReference>
<dbReference type="GO" id="GO:0006869">
    <property type="term" value="P:lipid transport"/>
    <property type="evidence" value="ECO:0007669"/>
    <property type="project" value="UniProtKB-KW"/>
</dbReference>
<comment type="caution">
    <text evidence="6">The sequence shown here is derived from an EMBL/GenBank/DDBJ whole genome shotgun (WGS) entry which is preliminary data.</text>
</comment>
<protein>
    <recommendedName>
        <fullName evidence="3">Oxysterol-binding protein</fullName>
    </recommendedName>
</protein>
<evidence type="ECO:0000256" key="1">
    <source>
        <dbReference type="ARBA" id="ARBA00023121"/>
    </source>
</evidence>